<accession>A0A814JRK5</accession>
<dbReference type="Proteomes" id="UP000663879">
    <property type="component" value="Unassembled WGS sequence"/>
</dbReference>
<gene>
    <name evidence="1" type="ORF">OXX778_LOCUS18264</name>
</gene>
<evidence type="ECO:0000313" key="2">
    <source>
        <dbReference type="Proteomes" id="UP000663879"/>
    </source>
</evidence>
<dbReference type="EMBL" id="CAJNOC010004980">
    <property type="protein sequence ID" value="CAF1039228.1"/>
    <property type="molecule type" value="Genomic_DNA"/>
</dbReference>
<name>A0A814JRK5_9BILA</name>
<proteinExistence type="predicted"/>
<reference evidence="1" key="1">
    <citation type="submission" date="2021-02" db="EMBL/GenBank/DDBJ databases">
        <authorList>
            <person name="Nowell W R."/>
        </authorList>
    </citation>
    <scope>NUCLEOTIDE SEQUENCE</scope>
    <source>
        <strain evidence="1">Ploen Becks lab</strain>
    </source>
</reference>
<dbReference type="OrthoDB" id="10313488at2759"/>
<comment type="caution">
    <text evidence="1">The sequence shown here is derived from an EMBL/GenBank/DDBJ whole genome shotgun (WGS) entry which is preliminary data.</text>
</comment>
<evidence type="ECO:0000313" key="1">
    <source>
        <dbReference type="EMBL" id="CAF1039228.1"/>
    </source>
</evidence>
<protein>
    <submittedName>
        <fullName evidence="1">Uncharacterized protein</fullName>
    </submittedName>
</protein>
<keyword evidence="2" id="KW-1185">Reference proteome</keyword>
<organism evidence="1 2">
    <name type="scientific">Brachionus calyciflorus</name>
    <dbReference type="NCBI Taxonomy" id="104777"/>
    <lineage>
        <taxon>Eukaryota</taxon>
        <taxon>Metazoa</taxon>
        <taxon>Spiralia</taxon>
        <taxon>Gnathifera</taxon>
        <taxon>Rotifera</taxon>
        <taxon>Eurotatoria</taxon>
        <taxon>Monogononta</taxon>
        <taxon>Pseudotrocha</taxon>
        <taxon>Ploima</taxon>
        <taxon>Brachionidae</taxon>
        <taxon>Brachionus</taxon>
    </lineage>
</organism>
<dbReference type="AlphaFoldDB" id="A0A814JRK5"/>
<feature type="non-terminal residue" evidence="1">
    <location>
        <position position="1"/>
    </location>
</feature>
<sequence length="88" mass="10184">SQVRLNYEQCVLNIDCRSRNCVKGKCAPLKCRGDKDCLQAGLFDHYCRRRGIKIFSSECVPKRGSRQKCSRSRQCLSNRCLPLIRRCT</sequence>